<dbReference type="EMBL" id="FOBO01000014">
    <property type="protein sequence ID" value="SEN27502.1"/>
    <property type="molecule type" value="Genomic_DNA"/>
</dbReference>
<dbReference type="PANTHER" id="PTHR42747">
    <property type="entry name" value="NITRONATE MONOOXYGENASE-RELATED"/>
    <property type="match status" value="1"/>
</dbReference>
<sequence>MLTPPDLRDILGIEIPILSAPLGGATGPELVAAVSNVGGYGVIPLWGAPIDKIRDGIRRTRELTGRNFAVMCRRRNLGPASW</sequence>
<gene>
    <name evidence="1" type="ORF">SAMN04488077_11486</name>
</gene>
<dbReference type="RefSeq" id="WP_074787469.1">
    <property type="nucleotide sequence ID" value="NZ_FOBO01000014.1"/>
</dbReference>
<keyword evidence="1" id="KW-0560">Oxidoreductase</keyword>
<evidence type="ECO:0000313" key="2">
    <source>
        <dbReference type="Proteomes" id="UP000182160"/>
    </source>
</evidence>
<keyword evidence="1" id="KW-0503">Monooxygenase</keyword>
<dbReference type="InterPro" id="IPR013785">
    <property type="entry name" value="Aldolase_TIM"/>
</dbReference>
<protein>
    <submittedName>
        <fullName evidence="1">Nitronate monooxygenase</fullName>
    </submittedName>
</protein>
<reference evidence="1 2" key="1">
    <citation type="submission" date="2016-10" db="EMBL/GenBank/DDBJ databases">
        <authorList>
            <person name="de Groot N.N."/>
        </authorList>
    </citation>
    <scope>NUCLEOTIDE SEQUENCE [LARGE SCALE GENOMIC DNA]</scope>
    <source>
        <strain evidence="1 2">DSM 11457</strain>
    </source>
</reference>
<dbReference type="SUPFAM" id="SSF51412">
    <property type="entry name" value="Inosine monophosphate dehydrogenase (IMPDH)"/>
    <property type="match status" value="1"/>
</dbReference>
<organism evidence="1 2">
    <name type="scientific">Roseovarius tolerans</name>
    <dbReference type="NCBI Taxonomy" id="74031"/>
    <lineage>
        <taxon>Bacteria</taxon>
        <taxon>Pseudomonadati</taxon>
        <taxon>Pseudomonadota</taxon>
        <taxon>Alphaproteobacteria</taxon>
        <taxon>Rhodobacterales</taxon>
        <taxon>Roseobacteraceae</taxon>
        <taxon>Roseovarius</taxon>
    </lineage>
</organism>
<dbReference type="Proteomes" id="UP000182160">
    <property type="component" value="Unassembled WGS sequence"/>
</dbReference>
<dbReference type="Gene3D" id="3.20.20.70">
    <property type="entry name" value="Aldolase class I"/>
    <property type="match status" value="1"/>
</dbReference>
<evidence type="ECO:0000313" key="1">
    <source>
        <dbReference type="EMBL" id="SEN27502.1"/>
    </source>
</evidence>
<name>A0A1H8F712_9RHOB</name>
<proteinExistence type="predicted"/>
<dbReference type="PANTHER" id="PTHR42747:SF3">
    <property type="entry name" value="NITRONATE MONOOXYGENASE-RELATED"/>
    <property type="match status" value="1"/>
</dbReference>
<dbReference type="AlphaFoldDB" id="A0A1H8F712"/>
<accession>A0A1H8F712</accession>
<dbReference type="GO" id="GO:0018580">
    <property type="term" value="F:nitronate monooxygenase activity"/>
    <property type="evidence" value="ECO:0007669"/>
    <property type="project" value="TreeGrafter"/>
</dbReference>
<dbReference type="Pfam" id="PF03060">
    <property type="entry name" value="NMO"/>
    <property type="match status" value="1"/>
</dbReference>